<evidence type="ECO:0000313" key="4">
    <source>
        <dbReference type="Proteomes" id="UP001189429"/>
    </source>
</evidence>
<feature type="transmembrane region" description="Helical" evidence="2">
    <location>
        <begin position="173"/>
        <end position="195"/>
    </location>
</feature>
<evidence type="ECO:0000256" key="2">
    <source>
        <dbReference type="SAM" id="Phobius"/>
    </source>
</evidence>
<protein>
    <submittedName>
        <fullName evidence="3">Uncharacterized protein</fullName>
    </submittedName>
</protein>
<accession>A0ABN9UIE6</accession>
<dbReference type="EMBL" id="CAUYUJ010015838">
    <property type="protein sequence ID" value="CAK0858772.1"/>
    <property type="molecule type" value="Genomic_DNA"/>
</dbReference>
<organism evidence="3 4">
    <name type="scientific">Prorocentrum cordatum</name>
    <dbReference type="NCBI Taxonomy" id="2364126"/>
    <lineage>
        <taxon>Eukaryota</taxon>
        <taxon>Sar</taxon>
        <taxon>Alveolata</taxon>
        <taxon>Dinophyceae</taxon>
        <taxon>Prorocentrales</taxon>
        <taxon>Prorocentraceae</taxon>
        <taxon>Prorocentrum</taxon>
    </lineage>
</organism>
<keyword evidence="4" id="KW-1185">Reference proteome</keyword>
<proteinExistence type="predicted"/>
<keyword evidence="2" id="KW-0472">Membrane</keyword>
<evidence type="ECO:0000256" key="1">
    <source>
        <dbReference type="SAM" id="MobiDB-lite"/>
    </source>
</evidence>
<feature type="region of interest" description="Disordered" evidence="1">
    <location>
        <begin position="86"/>
        <end position="109"/>
    </location>
</feature>
<gene>
    <name evidence="3" type="ORF">PCOR1329_LOCUS48369</name>
</gene>
<dbReference type="Proteomes" id="UP001189429">
    <property type="component" value="Unassembled WGS sequence"/>
</dbReference>
<name>A0ABN9UIE6_9DINO</name>
<sequence>MGNDSERLGTGVRHTLSLELTSAPCCYSALPSIDQSGSKALSSGPHLEEPRLVLACAVDGEESSRELLQALAERLADMLDEVARRGGSREAAGGSPEVQRCPGEGGRGADQDVCQLRWKHTGIRSSAGSRRAGFSSLLPQIFSVNAIRMLQNEEYSFTEVAAIKRRDRLLQAVVVLLALAAALAGGSSLYGLLFAA</sequence>
<evidence type="ECO:0000313" key="3">
    <source>
        <dbReference type="EMBL" id="CAK0858772.1"/>
    </source>
</evidence>
<keyword evidence="2" id="KW-1133">Transmembrane helix</keyword>
<keyword evidence="2" id="KW-0812">Transmembrane</keyword>
<comment type="caution">
    <text evidence="3">The sequence shown here is derived from an EMBL/GenBank/DDBJ whole genome shotgun (WGS) entry which is preliminary data.</text>
</comment>
<reference evidence="3" key="1">
    <citation type="submission" date="2023-10" db="EMBL/GenBank/DDBJ databases">
        <authorList>
            <person name="Chen Y."/>
            <person name="Shah S."/>
            <person name="Dougan E. K."/>
            <person name="Thang M."/>
            <person name="Chan C."/>
        </authorList>
    </citation>
    <scope>NUCLEOTIDE SEQUENCE [LARGE SCALE GENOMIC DNA]</scope>
</reference>